<feature type="compositionally biased region" description="Pro residues" evidence="1">
    <location>
        <begin position="212"/>
        <end position="232"/>
    </location>
</feature>
<dbReference type="AlphaFoldDB" id="A0AAN6M4F4"/>
<dbReference type="Gene3D" id="3.40.20.10">
    <property type="entry name" value="Severin"/>
    <property type="match status" value="1"/>
</dbReference>
<gene>
    <name evidence="2" type="ORF">GRF29_28g1645771</name>
</gene>
<keyword evidence="3" id="KW-1185">Reference proteome</keyword>
<protein>
    <submittedName>
        <fullName evidence="2">Uncharacterized protein</fullName>
    </submittedName>
</protein>
<evidence type="ECO:0000313" key="2">
    <source>
        <dbReference type="EMBL" id="KAK3213977.1"/>
    </source>
</evidence>
<accession>A0AAN6M4F4</accession>
<dbReference type="Proteomes" id="UP001280581">
    <property type="component" value="Unassembled WGS sequence"/>
</dbReference>
<reference evidence="2 3" key="1">
    <citation type="submission" date="2021-02" db="EMBL/GenBank/DDBJ databases">
        <title>Genome assembly of Pseudopithomyces chartarum.</title>
        <authorList>
            <person name="Jauregui R."/>
            <person name="Singh J."/>
            <person name="Voisey C."/>
        </authorList>
    </citation>
    <scope>NUCLEOTIDE SEQUENCE [LARGE SCALE GENOMIC DNA]</scope>
    <source>
        <strain evidence="2 3">AGR01</strain>
    </source>
</reference>
<sequence>DITAATLEAFSYFVSENSLCALPISLVNTSLEPLPPVAFPQDPNHTFQQTLNQVESILDTKTALYLIIRQEKSMVAITYVPYRADAEIKRILLENRDVLSEKLGTNHFTSSIICKEIGEITDARSWDERSATQLPGNATDHTHDESCKHCKTDPANEPTVQDLGHQRTKCRLCDRRMKNKITPDALHALKNLTNPGDCVQLVIPQHHNRHPNPNPPPPLSRPLPPPLPPFPHHPNLHLLPPPLHQPRVLHLLLARQRERDAAHEVHDGDTGAGERDCEG</sequence>
<comment type="caution">
    <text evidence="2">The sequence shown here is derived from an EMBL/GenBank/DDBJ whole genome shotgun (WGS) entry which is preliminary data.</text>
</comment>
<feature type="region of interest" description="Disordered" evidence="1">
    <location>
        <begin position="260"/>
        <end position="279"/>
    </location>
</feature>
<dbReference type="InterPro" id="IPR029006">
    <property type="entry name" value="ADF-H/Gelsolin-like_dom_sf"/>
</dbReference>
<dbReference type="EMBL" id="WVTA01000004">
    <property type="protein sequence ID" value="KAK3213977.1"/>
    <property type="molecule type" value="Genomic_DNA"/>
</dbReference>
<evidence type="ECO:0000313" key="3">
    <source>
        <dbReference type="Proteomes" id="UP001280581"/>
    </source>
</evidence>
<evidence type="ECO:0000256" key="1">
    <source>
        <dbReference type="SAM" id="MobiDB-lite"/>
    </source>
</evidence>
<proteinExistence type="predicted"/>
<feature type="non-terminal residue" evidence="2">
    <location>
        <position position="1"/>
    </location>
</feature>
<feature type="region of interest" description="Disordered" evidence="1">
    <location>
        <begin position="205"/>
        <end position="234"/>
    </location>
</feature>
<name>A0AAN6M4F4_9PLEO</name>
<organism evidence="2 3">
    <name type="scientific">Pseudopithomyces chartarum</name>
    <dbReference type="NCBI Taxonomy" id="1892770"/>
    <lineage>
        <taxon>Eukaryota</taxon>
        <taxon>Fungi</taxon>
        <taxon>Dikarya</taxon>
        <taxon>Ascomycota</taxon>
        <taxon>Pezizomycotina</taxon>
        <taxon>Dothideomycetes</taxon>
        <taxon>Pleosporomycetidae</taxon>
        <taxon>Pleosporales</taxon>
        <taxon>Massarineae</taxon>
        <taxon>Didymosphaeriaceae</taxon>
        <taxon>Pseudopithomyces</taxon>
    </lineage>
</organism>